<gene>
    <name evidence="3" type="ORF">PGLA2088_LOCUS24395</name>
</gene>
<proteinExistence type="predicted"/>
<comment type="caution">
    <text evidence="3">The sequence shown here is derived from an EMBL/GenBank/DDBJ whole genome shotgun (WGS) entry which is preliminary data.</text>
</comment>
<feature type="non-terminal residue" evidence="3">
    <location>
        <position position="1"/>
    </location>
</feature>
<dbReference type="AlphaFoldDB" id="A0A813JWM7"/>
<protein>
    <submittedName>
        <fullName evidence="3">Uncharacterized protein</fullName>
    </submittedName>
</protein>
<evidence type="ECO:0000256" key="2">
    <source>
        <dbReference type="SAM" id="SignalP"/>
    </source>
</evidence>
<accession>A0A813JWM7</accession>
<name>A0A813JWM7_POLGL</name>
<evidence type="ECO:0000313" key="4">
    <source>
        <dbReference type="Proteomes" id="UP000626109"/>
    </source>
</evidence>
<feature type="non-terminal residue" evidence="3">
    <location>
        <position position="82"/>
    </location>
</feature>
<organism evidence="3 4">
    <name type="scientific">Polarella glacialis</name>
    <name type="common">Dinoflagellate</name>
    <dbReference type="NCBI Taxonomy" id="89957"/>
    <lineage>
        <taxon>Eukaryota</taxon>
        <taxon>Sar</taxon>
        <taxon>Alveolata</taxon>
        <taxon>Dinophyceae</taxon>
        <taxon>Suessiales</taxon>
        <taxon>Suessiaceae</taxon>
        <taxon>Polarella</taxon>
    </lineage>
</organism>
<feature type="signal peptide" evidence="2">
    <location>
        <begin position="1"/>
        <end position="18"/>
    </location>
</feature>
<feature type="region of interest" description="Disordered" evidence="1">
    <location>
        <begin position="38"/>
        <end position="82"/>
    </location>
</feature>
<keyword evidence="2" id="KW-0732">Signal</keyword>
<reference evidence="3" key="1">
    <citation type="submission" date="2021-02" db="EMBL/GenBank/DDBJ databases">
        <authorList>
            <person name="Dougan E. K."/>
            <person name="Rhodes N."/>
            <person name="Thang M."/>
            <person name="Chan C."/>
        </authorList>
    </citation>
    <scope>NUCLEOTIDE SEQUENCE</scope>
</reference>
<evidence type="ECO:0000256" key="1">
    <source>
        <dbReference type="SAM" id="MobiDB-lite"/>
    </source>
</evidence>
<sequence>KVRGRWLLVSMAAVQVLASVPLAVAASSAPFQRRLRVSELRQQEQEQHQQPQPQPLPEGVPFNGSNVTEFSGAVNGSREDGN</sequence>
<dbReference type="EMBL" id="CAJNNW010026431">
    <property type="protein sequence ID" value="CAE8685285.1"/>
    <property type="molecule type" value="Genomic_DNA"/>
</dbReference>
<feature type="compositionally biased region" description="Basic and acidic residues" evidence="1">
    <location>
        <begin position="38"/>
        <end position="47"/>
    </location>
</feature>
<evidence type="ECO:0000313" key="3">
    <source>
        <dbReference type="EMBL" id="CAE8685285.1"/>
    </source>
</evidence>
<feature type="chain" id="PRO_5032614646" evidence="2">
    <location>
        <begin position="19"/>
        <end position="82"/>
    </location>
</feature>
<dbReference type="Proteomes" id="UP000626109">
    <property type="component" value="Unassembled WGS sequence"/>
</dbReference>